<protein>
    <submittedName>
        <fullName evidence="2">Uncharacterized protein</fullName>
    </submittedName>
</protein>
<accession>A0A834JG11</accession>
<dbReference type="Proteomes" id="UP000614350">
    <property type="component" value="Unassembled WGS sequence"/>
</dbReference>
<feature type="region of interest" description="Disordered" evidence="1">
    <location>
        <begin position="14"/>
        <end position="48"/>
    </location>
</feature>
<reference evidence="2" key="1">
    <citation type="journal article" date="2020" name="G3 (Bethesda)">
        <title>High-Quality Assemblies for Three Invasive Social Wasps from the &lt;i&gt;Vespula&lt;/i&gt; Genus.</title>
        <authorList>
            <person name="Harrop T.W.R."/>
            <person name="Guhlin J."/>
            <person name="McLaughlin G.M."/>
            <person name="Permina E."/>
            <person name="Stockwell P."/>
            <person name="Gilligan J."/>
            <person name="Le Lec M.F."/>
            <person name="Gruber M.A.M."/>
            <person name="Quinn O."/>
            <person name="Lovegrove M."/>
            <person name="Duncan E.J."/>
            <person name="Remnant E.J."/>
            <person name="Van Eeckhoven J."/>
            <person name="Graham B."/>
            <person name="Knapp R.A."/>
            <person name="Langford K.W."/>
            <person name="Kronenberg Z."/>
            <person name="Press M.O."/>
            <person name="Eacker S.M."/>
            <person name="Wilson-Rankin E.E."/>
            <person name="Purcell J."/>
            <person name="Lester P.J."/>
            <person name="Dearden P.K."/>
        </authorList>
    </citation>
    <scope>NUCLEOTIDE SEQUENCE</scope>
    <source>
        <strain evidence="2">Marl-1</strain>
    </source>
</reference>
<evidence type="ECO:0000256" key="1">
    <source>
        <dbReference type="SAM" id="MobiDB-lite"/>
    </source>
</evidence>
<organism evidence="2 3">
    <name type="scientific">Vespula vulgaris</name>
    <name type="common">Yellow jacket</name>
    <name type="synonym">Wasp</name>
    <dbReference type="NCBI Taxonomy" id="7454"/>
    <lineage>
        <taxon>Eukaryota</taxon>
        <taxon>Metazoa</taxon>
        <taxon>Ecdysozoa</taxon>
        <taxon>Arthropoda</taxon>
        <taxon>Hexapoda</taxon>
        <taxon>Insecta</taxon>
        <taxon>Pterygota</taxon>
        <taxon>Neoptera</taxon>
        <taxon>Endopterygota</taxon>
        <taxon>Hymenoptera</taxon>
        <taxon>Apocrita</taxon>
        <taxon>Aculeata</taxon>
        <taxon>Vespoidea</taxon>
        <taxon>Vespidae</taxon>
        <taxon>Vespinae</taxon>
        <taxon>Vespula</taxon>
    </lineage>
</organism>
<dbReference type="AlphaFoldDB" id="A0A834JG11"/>
<dbReference type="PANTHER" id="PTHR39075">
    <property type="entry name" value="FI19908P1"/>
    <property type="match status" value="1"/>
</dbReference>
<feature type="compositionally biased region" description="Basic residues" evidence="1">
    <location>
        <begin position="21"/>
        <end position="32"/>
    </location>
</feature>
<dbReference type="GO" id="GO:0005615">
    <property type="term" value="C:extracellular space"/>
    <property type="evidence" value="ECO:0007669"/>
    <property type="project" value="TreeGrafter"/>
</dbReference>
<gene>
    <name evidence="2" type="ORF">HZH66_011957</name>
</gene>
<keyword evidence="3" id="KW-1185">Reference proteome</keyword>
<evidence type="ECO:0000313" key="2">
    <source>
        <dbReference type="EMBL" id="KAF7384871.1"/>
    </source>
</evidence>
<evidence type="ECO:0000313" key="3">
    <source>
        <dbReference type="Proteomes" id="UP000614350"/>
    </source>
</evidence>
<comment type="caution">
    <text evidence="2">The sequence shown here is derived from an EMBL/GenBank/DDBJ whole genome shotgun (WGS) entry which is preliminary data.</text>
</comment>
<dbReference type="EMBL" id="JACSEA010000015">
    <property type="protein sequence ID" value="KAF7384871.1"/>
    <property type="molecule type" value="Genomic_DNA"/>
</dbReference>
<dbReference type="PANTHER" id="PTHR39075:SF1">
    <property type="entry name" value="FI19908P1"/>
    <property type="match status" value="1"/>
</dbReference>
<sequence>MIVLGRAVDRINEGGQTAVSKPRKARRKKAKSVTRDSKDMQKCVAPTGPQGTTLLPACSVAPIQSQSAPATPMRPRSLYTAHSYHAQTEDANFQRYNEFSKYFETPPADQWSGITGATTYSSSAAIWRQPRTPKTMATPYYTTEEACLYTENWREHETDATAGGAVATPHGTISLRLRNRIRVDMTVDRAVRVINFKNNIVLSLSCSGAAAALLHPNGRIYQYGSRVEILAHDTHGNNKYAKMWYKGVSFTCEQCALVYLVDAAGTRTTTDSFSDMSQDFSLSVFYSGSRHGSSCLQEAATALGAAQYWMTDEGVENWIINNVRISQTPDGLVRIARNSNKYQLRTSPSNGTASLTTPFLHCTASLGQTTQCWI</sequence>
<proteinExistence type="predicted"/>
<name>A0A834JG11_VESVU</name>